<feature type="compositionally biased region" description="Polar residues" evidence="1">
    <location>
        <begin position="77"/>
        <end position="86"/>
    </location>
</feature>
<gene>
    <name evidence="2" type="ORF">HPBE_LOCUS4960</name>
</gene>
<name>A0A183FEV8_HELPZ</name>
<dbReference type="Proteomes" id="UP000050761">
    <property type="component" value="Unassembled WGS sequence"/>
</dbReference>
<evidence type="ECO:0000313" key="3">
    <source>
        <dbReference type="Proteomes" id="UP000050761"/>
    </source>
</evidence>
<dbReference type="EMBL" id="UZAH01025389">
    <property type="protein sequence ID" value="VDO62953.1"/>
    <property type="molecule type" value="Genomic_DNA"/>
</dbReference>
<protein>
    <submittedName>
        <fullName evidence="4">Dentin sialophosphoprotein-like</fullName>
    </submittedName>
</protein>
<sequence length="156" mass="17739">MYCVSRDRESHLHLCYYHYTKTHQYSSDYNSVHANNHANALSCSSIYCRNAYSLTYPNEADYYASSNSSDHPHDGNPNDSSENGCNHNLEINNHPRTCSDRCTTIRIKQNNGTDYCHNSSNPSHQITVTDIANDYDSSNNGSTTHCYNYRASTSYI</sequence>
<proteinExistence type="predicted"/>
<accession>A0A183FEV8</accession>
<keyword evidence="3" id="KW-1185">Reference proteome</keyword>
<dbReference type="WBParaSite" id="HPBE_0000495901-mRNA-1">
    <property type="protein sequence ID" value="HPBE_0000495901-mRNA-1"/>
    <property type="gene ID" value="HPBE_0000495901"/>
</dbReference>
<reference evidence="4" key="2">
    <citation type="submission" date="2019-09" db="UniProtKB">
        <authorList>
            <consortium name="WormBaseParasite"/>
        </authorList>
    </citation>
    <scope>IDENTIFICATION</scope>
</reference>
<dbReference type="AlphaFoldDB" id="A0A183FEV8"/>
<organism evidence="3 4">
    <name type="scientific">Heligmosomoides polygyrus</name>
    <name type="common">Parasitic roundworm</name>
    <dbReference type="NCBI Taxonomy" id="6339"/>
    <lineage>
        <taxon>Eukaryota</taxon>
        <taxon>Metazoa</taxon>
        <taxon>Ecdysozoa</taxon>
        <taxon>Nematoda</taxon>
        <taxon>Chromadorea</taxon>
        <taxon>Rhabditida</taxon>
        <taxon>Rhabditina</taxon>
        <taxon>Rhabditomorpha</taxon>
        <taxon>Strongyloidea</taxon>
        <taxon>Heligmosomidae</taxon>
        <taxon>Heligmosomoides</taxon>
    </lineage>
</organism>
<feature type="region of interest" description="Disordered" evidence="1">
    <location>
        <begin position="65"/>
        <end position="86"/>
    </location>
</feature>
<evidence type="ECO:0000256" key="1">
    <source>
        <dbReference type="SAM" id="MobiDB-lite"/>
    </source>
</evidence>
<reference evidence="2 3" key="1">
    <citation type="submission" date="2018-11" db="EMBL/GenBank/DDBJ databases">
        <authorList>
            <consortium name="Pathogen Informatics"/>
        </authorList>
    </citation>
    <scope>NUCLEOTIDE SEQUENCE [LARGE SCALE GENOMIC DNA]</scope>
</reference>
<evidence type="ECO:0000313" key="2">
    <source>
        <dbReference type="EMBL" id="VDO62953.1"/>
    </source>
</evidence>
<evidence type="ECO:0000313" key="4">
    <source>
        <dbReference type="WBParaSite" id="HPBE_0000495901-mRNA-1"/>
    </source>
</evidence>
<accession>A0A3P7YEF0</accession>